<evidence type="ECO:0000313" key="1">
    <source>
        <dbReference type="EMBL" id="RDU64945.1"/>
    </source>
</evidence>
<gene>
    <name evidence="1" type="ORF">CQA53_07260</name>
</gene>
<dbReference type="Proteomes" id="UP000256379">
    <property type="component" value="Unassembled WGS sequence"/>
</dbReference>
<name>A0A3D8IJ24_9HELI</name>
<protein>
    <submittedName>
        <fullName evidence="1">Uncharacterized protein</fullName>
    </submittedName>
</protein>
<dbReference type="RefSeq" id="WP_115543352.1">
    <property type="nucleotide sequence ID" value="NZ_NXLQ01000016.1"/>
</dbReference>
<sequence length="179" mass="20629">MEFKTRLIDARLNIEFNELDDDLNLKATQEYNSLTQLHSHSIDKWLQSLQARSGDCKCGGGTAILGEMIVHIYKKLEHIENLITGEQVEYVPLHFINHTAKLGHGIIILDSNDLIIEKVYYVRLFLPIFPMRCVPLFAIAKDTNVFQINKISERDLKDYDTFIVGVEREALKARKIQTL</sequence>
<reference evidence="1 2" key="1">
    <citation type="submission" date="2018-04" db="EMBL/GenBank/DDBJ databases">
        <title>Novel Campyloabacter and Helicobacter Species and Strains.</title>
        <authorList>
            <person name="Mannion A.J."/>
            <person name="Shen Z."/>
            <person name="Fox J.G."/>
        </authorList>
    </citation>
    <scope>NUCLEOTIDE SEQUENCE [LARGE SCALE GENOMIC DNA]</scope>
    <source>
        <strain evidence="1 2">MIT 17-337</strain>
    </source>
</reference>
<dbReference type="OrthoDB" id="5339222at2"/>
<keyword evidence="2" id="KW-1185">Reference proteome</keyword>
<accession>A0A3D8IJ24</accession>
<proteinExistence type="predicted"/>
<evidence type="ECO:0000313" key="2">
    <source>
        <dbReference type="Proteomes" id="UP000256379"/>
    </source>
</evidence>
<dbReference type="EMBL" id="NXLQ01000016">
    <property type="protein sequence ID" value="RDU64945.1"/>
    <property type="molecule type" value="Genomic_DNA"/>
</dbReference>
<comment type="caution">
    <text evidence="1">The sequence shown here is derived from an EMBL/GenBank/DDBJ whole genome shotgun (WGS) entry which is preliminary data.</text>
</comment>
<dbReference type="AlphaFoldDB" id="A0A3D8IJ24"/>
<organism evidence="1 2">
    <name type="scientific">Helicobacter didelphidarum</name>
    <dbReference type="NCBI Taxonomy" id="2040648"/>
    <lineage>
        <taxon>Bacteria</taxon>
        <taxon>Pseudomonadati</taxon>
        <taxon>Campylobacterota</taxon>
        <taxon>Epsilonproteobacteria</taxon>
        <taxon>Campylobacterales</taxon>
        <taxon>Helicobacteraceae</taxon>
        <taxon>Helicobacter</taxon>
    </lineage>
</organism>